<gene>
    <name evidence="1" type="ORF">MRATA1EN22A_LOCUS14659</name>
</gene>
<reference evidence="1" key="1">
    <citation type="submission" date="2023-05" db="EMBL/GenBank/DDBJ databases">
        <authorList>
            <consortium name="ELIXIR-Norway"/>
        </authorList>
    </citation>
    <scope>NUCLEOTIDE SEQUENCE</scope>
</reference>
<dbReference type="Proteomes" id="UP001162501">
    <property type="component" value="Chromosome 25"/>
</dbReference>
<reference evidence="1" key="2">
    <citation type="submission" date="2025-03" db="EMBL/GenBank/DDBJ databases">
        <authorList>
            <consortium name="ELIXIR-Norway"/>
            <consortium name="Elixir Norway"/>
        </authorList>
    </citation>
    <scope>NUCLEOTIDE SEQUENCE</scope>
</reference>
<name>A0AC59Z700_RANTA</name>
<organism evidence="1 2">
    <name type="scientific">Rangifer tarandus platyrhynchus</name>
    <name type="common">Svalbard reindeer</name>
    <dbReference type="NCBI Taxonomy" id="3082113"/>
    <lineage>
        <taxon>Eukaryota</taxon>
        <taxon>Metazoa</taxon>
        <taxon>Chordata</taxon>
        <taxon>Craniata</taxon>
        <taxon>Vertebrata</taxon>
        <taxon>Euteleostomi</taxon>
        <taxon>Mammalia</taxon>
        <taxon>Eutheria</taxon>
        <taxon>Laurasiatheria</taxon>
        <taxon>Artiodactyla</taxon>
        <taxon>Ruminantia</taxon>
        <taxon>Pecora</taxon>
        <taxon>Cervidae</taxon>
        <taxon>Odocoileinae</taxon>
        <taxon>Rangifer</taxon>
    </lineage>
</organism>
<proteinExistence type="predicted"/>
<evidence type="ECO:0000313" key="2">
    <source>
        <dbReference type="Proteomes" id="UP001162501"/>
    </source>
</evidence>
<dbReference type="EMBL" id="OX596109">
    <property type="protein sequence ID" value="CAN0270086.1"/>
    <property type="molecule type" value="Genomic_DNA"/>
</dbReference>
<protein>
    <submittedName>
        <fullName evidence="1">Uncharacterized protein</fullName>
    </submittedName>
</protein>
<sequence length="68" mass="7570">MTVKRGRDVARPPQKQWCLEAENIWAVRDPAAGLPGEQDRDGPAVEMPCWGVLLCQDTQQPVPYPSPL</sequence>
<accession>A0AC59Z700</accession>
<evidence type="ECO:0000313" key="1">
    <source>
        <dbReference type="EMBL" id="CAN0270086.1"/>
    </source>
</evidence>